<reference evidence="2 3" key="1">
    <citation type="submission" date="2016-06" db="EMBL/GenBank/DDBJ databases">
        <authorList>
            <person name="Haines A.N."/>
            <person name="Council K.R."/>
        </authorList>
    </citation>
    <scope>NUCLEOTIDE SEQUENCE [LARGE SCALE GENOMIC DNA]</scope>
    <source>
        <strain evidence="2 3">SP158-29</strain>
    </source>
</reference>
<dbReference type="EMBL" id="NSGR01000008">
    <property type="protein sequence ID" value="PCH12601.1"/>
    <property type="molecule type" value="Genomic_DNA"/>
</dbReference>
<dbReference type="Proteomes" id="UP000217465">
    <property type="component" value="Unassembled WGS sequence"/>
</dbReference>
<evidence type="ECO:0000313" key="2">
    <source>
        <dbReference type="EMBL" id="PCH12601.1"/>
    </source>
</evidence>
<reference evidence="1" key="2">
    <citation type="submission" date="2023-03" db="EMBL/GenBank/DDBJ databases">
        <authorList>
            <person name="Shen W."/>
            <person name="Cai J."/>
        </authorList>
    </citation>
    <scope>NUCLEOTIDE SEQUENCE</scope>
    <source>
        <strain evidence="1">P82-2</strain>
    </source>
</reference>
<organism evidence="2 3">
    <name type="scientific">Streptococcus parauberis</name>
    <dbReference type="NCBI Taxonomy" id="1348"/>
    <lineage>
        <taxon>Bacteria</taxon>
        <taxon>Bacillati</taxon>
        <taxon>Bacillota</taxon>
        <taxon>Bacilli</taxon>
        <taxon>Lactobacillales</taxon>
        <taxon>Streptococcaceae</taxon>
        <taxon>Streptococcus</taxon>
    </lineage>
</organism>
<evidence type="ECO:0000313" key="3">
    <source>
        <dbReference type="Proteomes" id="UP000217465"/>
    </source>
</evidence>
<dbReference type="OrthoDB" id="2222511at2"/>
<name>A0A1S1ZNU5_9STRE</name>
<dbReference type="RefSeq" id="WP_003105071.1">
    <property type="nucleotide sequence ID" value="NZ_CBCPIC010000001.1"/>
</dbReference>
<dbReference type="Proteomes" id="UP001180515">
    <property type="component" value="Unassembled WGS sequence"/>
</dbReference>
<accession>A0A1S1ZNU5</accession>
<protein>
    <submittedName>
        <fullName evidence="2">Uncharacterized protein</fullName>
    </submittedName>
</protein>
<dbReference type="AlphaFoldDB" id="A0A1S1ZNU5"/>
<comment type="caution">
    <text evidence="2">The sequence shown here is derived from an EMBL/GenBank/DDBJ whole genome shotgun (WGS) entry which is preliminary data.</text>
</comment>
<gene>
    <name evidence="2" type="ORF">A9Y57_01320</name>
    <name evidence="1" type="ORF">P7G31_06775</name>
</gene>
<dbReference type="GeneID" id="61420523"/>
<evidence type="ECO:0000313" key="1">
    <source>
        <dbReference type="EMBL" id="MDT2731947.1"/>
    </source>
</evidence>
<dbReference type="EMBL" id="JARQAG010000009">
    <property type="protein sequence ID" value="MDT2731947.1"/>
    <property type="molecule type" value="Genomic_DNA"/>
</dbReference>
<sequence>MTYELCLEYGTYPLTVEDAQLDQDNEIPDFIKNDQDLLDKLDRINTLFHELFLTIECQFHYIGHEYPGKRQEIAKLYDDIITTLQNNYADQDIIIRKLLIH</sequence>
<proteinExistence type="predicted"/>